<evidence type="ECO:0000256" key="1">
    <source>
        <dbReference type="ARBA" id="ARBA00022737"/>
    </source>
</evidence>
<dbReference type="InterPro" id="IPR002110">
    <property type="entry name" value="Ankyrin_rpt"/>
</dbReference>
<dbReference type="PROSITE" id="PS50088">
    <property type="entry name" value="ANK_REPEAT"/>
    <property type="match status" value="2"/>
</dbReference>
<feature type="region of interest" description="Disordered" evidence="4">
    <location>
        <begin position="137"/>
        <end position="184"/>
    </location>
</feature>
<sequence>MHSQSTANAGADDSATSMQYQSRRTSAQTGIFNRGERYANESEEDRFIRLKVFDACMTGRVKNVQEVVDEHGEQCLDLRSTSLMDDIGIEPLATNISRYRKPRQHGTPSGIATSVNHPAGVQEVLERSMGIVKGSTTIRQRRPLPPPPALQTSTLRTGLTIPSHSPPAPSPEREGSPTSPDAVPHVVVTQDSHSVFHSPTSAELAAAAAKRKSLAMFSPLAGGNRSPLSMASDGNEMSVADAYDLQEAARVAAGGSPVISPKSAASTNPSSDSPSAQNANSSPMIVAGTVGSRELAAYLMLRGQDLNEVVHHTTALIAAVRNAQSAHLVHFLLSRGAKAHLGRGQIERQALHYAAEIGDISVVRELLENKAVINWLSRDGVTALHLAVRKGFSDIVKLLIEHGADPGIREAASGLSCFDIALAQNFGDLSTFLKHQKRSHPTQFGTTSAYKANNGIINGTVESDMCKSAKVAATLRPQAIKEYADGEASFGFEKSTGLNPALSRSAGLVGVPSNAPVKQVEVERSKTRLVNPNNIAKSMEVSSRNPRPAGEQASPNIATPGVVPGFEVMGHAVGYQQRDNEEGGSASDAAKVQVPGLGQDSTPASQTNQAAKVMFHQHGWSEKTFHTNMSRKRPSRVVAEVEAKS</sequence>
<dbReference type="AlphaFoldDB" id="A0A0S4JA43"/>
<dbReference type="OrthoDB" id="426293at2759"/>
<proteinExistence type="predicted"/>
<dbReference type="Proteomes" id="UP000051952">
    <property type="component" value="Unassembled WGS sequence"/>
</dbReference>
<reference evidence="6" key="1">
    <citation type="submission" date="2015-09" db="EMBL/GenBank/DDBJ databases">
        <authorList>
            <consortium name="Pathogen Informatics"/>
        </authorList>
    </citation>
    <scope>NUCLEOTIDE SEQUENCE [LARGE SCALE GENOMIC DNA]</scope>
    <source>
        <strain evidence="6">Lake Konstanz</strain>
    </source>
</reference>
<dbReference type="PANTHER" id="PTHR24198:SF165">
    <property type="entry name" value="ANKYRIN REPEAT-CONTAINING PROTEIN-RELATED"/>
    <property type="match status" value="1"/>
</dbReference>
<dbReference type="PANTHER" id="PTHR24198">
    <property type="entry name" value="ANKYRIN REPEAT AND PROTEIN KINASE DOMAIN-CONTAINING PROTEIN"/>
    <property type="match status" value="1"/>
</dbReference>
<organism evidence="5 6">
    <name type="scientific">Bodo saltans</name>
    <name type="common">Flagellated protozoan</name>
    <dbReference type="NCBI Taxonomy" id="75058"/>
    <lineage>
        <taxon>Eukaryota</taxon>
        <taxon>Discoba</taxon>
        <taxon>Euglenozoa</taxon>
        <taxon>Kinetoplastea</taxon>
        <taxon>Metakinetoplastina</taxon>
        <taxon>Eubodonida</taxon>
        <taxon>Bodonidae</taxon>
        <taxon>Bodo</taxon>
    </lineage>
</organism>
<accession>A0A0S4JA43</accession>
<evidence type="ECO:0000313" key="6">
    <source>
        <dbReference type="Proteomes" id="UP000051952"/>
    </source>
</evidence>
<name>A0A0S4JA43_BODSA</name>
<protein>
    <submittedName>
        <fullName evidence="5">Ankyrin repeat protein, putative</fullName>
    </submittedName>
</protein>
<feature type="region of interest" description="Disordered" evidence="4">
    <location>
        <begin position="1"/>
        <end position="31"/>
    </location>
</feature>
<dbReference type="VEuPathDB" id="TriTrypDB:BSAL_94755"/>
<evidence type="ECO:0000313" key="5">
    <source>
        <dbReference type="EMBL" id="CUG86791.1"/>
    </source>
</evidence>
<feature type="region of interest" description="Disordered" evidence="4">
    <location>
        <begin position="254"/>
        <end position="283"/>
    </location>
</feature>
<evidence type="ECO:0000256" key="3">
    <source>
        <dbReference type="PROSITE-ProRule" id="PRU00023"/>
    </source>
</evidence>
<feature type="compositionally biased region" description="Polar residues" evidence="4">
    <location>
        <begin position="263"/>
        <end position="283"/>
    </location>
</feature>
<evidence type="ECO:0000256" key="2">
    <source>
        <dbReference type="ARBA" id="ARBA00023043"/>
    </source>
</evidence>
<keyword evidence="6" id="KW-1185">Reference proteome</keyword>
<feature type="compositionally biased region" description="Polar residues" evidence="4">
    <location>
        <begin position="152"/>
        <end position="163"/>
    </location>
</feature>
<keyword evidence="2 3" id="KW-0040">ANK repeat</keyword>
<evidence type="ECO:0000256" key="4">
    <source>
        <dbReference type="SAM" id="MobiDB-lite"/>
    </source>
</evidence>
<dbReference type="PROSITE" id="PS50297">
    <property type="entry name" value="ANK_REP_REGION"/>
    <property type="match status" value="1"/>
</dbReference>
<feature type="repeat" description="ANK" evidence="3">
    <location>
        <begin position="346"/>
        <end position="378"/>
    </location>
</feature>
<keyword evidence="1" id="KW-0677">Repeat</keyword>
<dbReference type="Gene3D" id="1.25.40.20">
    <property type="entry name" value="Ankyrin repeat-containing domain"/>
    <property type="match status" value="1"/>
</dbReference>
<dbReference type="InterPro" id="IPR036770">
    <property type="entry name" value="Ankyrin_rpt-contain_sf"/>
</dbReference>
<dbReference type="Pfam" id="PF12796">
    <property type="entry name" value="Ank_2"/>
    <property type="match status" value="1"/>
</dbReference>
<dbReference type="SMART" id="SM00248">
    <property type="entry name" value="ANK"/>
    <property type="match status" value="4"/>
</dbReference>
<dbReference type="EMBL" id="CYKH01001391">
    <property type="protein sequence ID" value="CUG86791.1"/>
    <property type="molecule type" value="Genomic_DNA"/>
</dbReference>
<dbReference type="SUPFAM" id="SSF48403">
    <property type="entry name" value="Ankyrin repeat"/>
    <property type="match status" value="1"/>
</dbReference>
<feature type="region of interest" description="Disordered" evidence="4">
    <location>
        <begin position="622"/>
        <end position="645"/>
    </location>
</feature>
<gene>
    <name evidence="5" type="ORF">BSAL_94755</name>
</gene>
<feature type="repeat" description="ANK" evidence="3">
    <location>
        <begin position="379"/>
        <end position="411"/>
    </location>
</feature>